<dbReference type="SUPFAM" id="SSF47473">
    <property type="entry name" value="EF-hand"/>
    <property type="match status" value="1"/>
</dbReference>
<evidence type="ECO:0000313" key="3">
    <source>
        <dbReference type="EMBL" id="PVD37243.1"/>
    </source>
</evidence>
<reference evidence="3 4" key="1">
    <citation type="submission" date="2018-04" db="EMBL/GenBank/DDBJ databases">
        <title>The genome of golden apple snail Pomacea canaliculata provides insight into stress tolerance and invasive adaptation.</title>
        <authorList>
            <person name="Liu C."/>
            <person name="Liu B."/>
            <person name="Ren Y."/>
            <person name="Zhang Y."/>
            <person name="Wang H."/>
            <person name="Li S."/>
            <person name="Jiang F."/>
            <person name="Yin L."/>
            <person name="Zhang G."/>
            <person name="Qian W."/>
            <person name="Fan W."/>
        </authorList>
    </citation>
    <scope>NUCLEOTIDE SEQUENCE [LARGE SCALE GENOMIC DNA]</scope>
    <source>
        <strain evidence="3">SZHN2017</strain>
        <tissue evidence="3">Muscle</tissue>
    </source>
</reference>
<accession>A0A2T7PUZ2</accession>
<dbReference type="AlphaFoldDB" id="A0A2T7PUZ2"/>
<dbReference type="GO" id="GO:0005509">
    <property type="term" value="F:calcium ion binding"/>
    <property type="evidence" value="ECO:0007669"/>
    <property type="project" value="InterPro"/>
</dbReference>
<proteinExistence type="predicted"/>
<evidence type="ECO:0000256" key="1">
    <source>
        <dbReference type="ARBA" id="ARBA00023179"/>
    </source>
</evidence>
<evidence type="ECO:0000259" key="2">
    <source>
        <dbReference type="PROSITE" id="PS50222"/>
    </source>
</evidence>
<protein>
    <recommendedName>
        <fullName evidence="2">EF-hand domain-containing protein</fullName>
    </recommendedName>
</protein>
<dbReference type="Pfam" id="PF13499">
    <property type="entry name" value="EF-hand_7"/>
    <property type="match status" value="1"/>
</dbReference>
<dbReference type="Gene3D" id="1.10.238.10">
    <property type="entry name" value="EF-hand"/>
    <property type="match status" value="2"/>
</dbReference>
<dbReference type="GO" id="GO:0016460">
    <property type="term" value="C:myosin II complex"/>
    <property type="evidence" value="ECO:0007669"/>
    <property type="project" value="TreeGrafter"/>
</dbReference>
<dbReference type="EMBL" id="PZQS01000002">
    <property type="protein sequence ID" value="PVD37243.1"/>
    <property type="molecule type" value="Genomic_DNA"/>
</dbReference>
<gene>
    <name evidence="3" type="ORF">C0Q70_04238</name>
</gene>
<feature type="domain" description="EF-hand" evidence="2">
    <location>
        <begin position="20"/>
        <end position="55"/>
    </location>
</feature>
<feature type="domain" description="EF-hand" evidence="2">
    <location>
        <begin position="93"/>
        <end position="128"/>
    </location>
</feature>
<keyword evidence="4" id="KW-1185">Reference proteome</keyword>
<sequence>MGERNKRFGKLRDRAKYTEDDLNEIKETFCLFDTKGDDKIAACQLGDVLRSLGQNPTEQEIRKCGYSQSPDARISFETFFPILQTITKSRSIPPLQDFIEGFRVFDKEQNGFIASAELRHVLTCLGEKLSDDEVDQLFQGIEDQQGNINYEELIKMVLNG</sequence>
<name>A0A2T7PUZ2_POMCA</name>
<dbReference type="STRING" id="400727.A0A2T7PUZ2"/>
<dbReference type="OrthoDB" id="5959761at2759"/>
<dbReference type="PANTHER" id="PTHR23048:SF49">
    <property type="entry name" value="FI08416P-RELATED"/>
    <property type="match status" value="1"/>
</dbReference>
<dbReference type="Proteomes" id="UP000245119">
    <property type="component" value="Linkage Group LG2"/>
</dbReference>
<dbReference type="InterPro" id="IPR011992">
    <property type="entry name" value="EF-hand-dom_pair"/>
</dbReference>
<dbReference type="FunFam" id="1.10.238.10:FF:000001">
    <property type="entry name" value="Calmodulin 1"/>
    <property type="match status" value="1"/>
</dbReference>
<dbReference type="PROSITE" id="PS50222">
    <property type="entry name" value="EF_HAND_2"/>
    <property type="match status" value="2"/>
</dbReference>
<dbReference type="InterPro" id="IPR050230">
    <property type="entry name" value="CALM/Myosin/TropC-like"/>
</dbReference>
<keyword evidence="1" id="KW-0514">Muscle protein</keyword>
<organism evidence="3 4">
    <name type="scientific">Pomacea canaliculata</name>
    <name type="common">Golden apple snail</name>
    <dbReference type="NCBI Taxonomy" id="400727"/>
    <lineage>
        <taxon>Eukaryota</taxon>
        <taxon>Metazoa</taxon>
        <taxon>Spiralia</taxon>
        <taxon>Lophotrochozoa</taxon>
        <taxon>Mollusca</taxon>
        <taxon>Gastropoda</taxon>
        <taxon>Caenogastropoda</taxon>
        <taxon>Architaenioglossa</taxon>
        <taxon>Ampullarioidea</taxon>
        <taxon>Ampullariidae</taxon>
        <taxon>Pomacea</taxon>
    </lineage>
</organism>
<dbReference type="PANTHER" id="PTHR23048">
    <property type="entry name" value="MYOSIN LIGHT CHAIN 1, 3"/>
    <property type="match status" value="1"/>
</dbReference>
<dbReference type="CDD" id="cd00051">
    <property type="entry name" value="EFh"/>
    <property type="match status" value="1"/>
</dbReference>
<evidence type="ECO:0000313" key="4">
    <source>
        <dbReference type="Proteomes" id="UP000245119"/>
    </source>
</evidence>
<dbReference type="InterPro" id="IPR002048">
    <property type="entry name" value="EF_hand_dom"/>
</dbReference>
<comment type="caution">
    <text evidence="3">The sequence shown here is derived from an EMBL/GenBank/DDBJ whole genome shotgun (WGS) entry which is preliminary data.</text>
</comment>